<comment type="subcellular location">
    <subcellularLocation>
        <location evidence="1 8">Nucleus</location>
    </subcellularLocation>
</comment>
<evidence type="ECO:0000256" key="7">
    <source>
        <dbReference type="ARBA" id="ARBA00023274"/>
    </source>
</evidence>
<name>A0A9P6XBF1_RHIOR</name>
<dbReference type="SMART" id="SM01132">
    <property type="entry name" value="DIL"/>
    <property type="match status" value="1"/>
</dbReference>
<dbReference type="Pfam" id="PF06220">
    <property type="entry name" value="zf-U1"/>
    <property type="match status" value="1"/>
</dbReference>
<dbReference type="Pfam" id="PF01843">
    <property type="entry name" value="DIL"/>
    <property type="match status" value="1"/>
</dbReference>
<organism evidence="12 13">
    <name type="scientific">Rhizopus oryzae</name>
    <name type="common">Mucormycosis agent</name>
    <name type="synonym">Rhizopus arrhizus var. delemar</name>
    <dbReference type="NCBI Taxonomy" id="64495"/>
    <lineage>
        <taxon>Eukaryota</taxon>
        <taxon>Fungi</taxon>
        <taxon>Fungi incertae sedis</taxon>
        <taxon>Mucoromycota</taxon>
        <taxon>Mucoromycotina</taxon>
        <taxon>Mucoromycetes</taxon>
        <taxon>Mucorales</taxon>
        <taxon>Mucorineae</taxon>
        <taxon>Rhizopodaceae</taxon>
        <taxon>Rhizopus</taxon>
    </lineage>
</organism>
<dbReference type="Gene3D" id="3.30.160.60">
    <property type="entry name" value="Classic Zinc Finger"/>
    <property type="match status" value="1"/>
</dbReference>
<dbReference type="GO" id="GO:0000243">
    <property type="term" value="C:commitment complex"/>
    <property type="evidence" value="ECO:0007669"/>
    <property type="project" value="UniProtKB-UniRule"/>
</dbReference>
<dbReference type="SUPFAM" id="SSF48403">
    <property type="entry name" value="Ankyrin repeat"/>
    <property type="match status" value="1"/>
</dbReference>
<comment type="similarity">
    <text evidence="8">Belongs to the U1 small nuclear ribonucleoprotein C family.</text>
</comment>
<evidence type="ECO:0000313" key="12">
    <source>
        <dbReference type="EMBL" id="KAG1309855.1"/>
    </source>
</evidence>
<dbReference type="InterPro" id="IPR002710">
    <property type="entry name" value="Dilute_dom"/>
</dbReference>
<feature type="domain" description="Dilute" evidence="11">
    <location>
        <begin position="381"/>
        <end position="644"/>
    </location>
</feature>
<evidence type="ECO:0000259" key="11">
    <source>
        <dbReference type="PROSITE" id="PS51126"/>
    </source>
</evidence>
<dbReference type="InterPro" id="IPR052072">
    <property type="entry name" value="Vascular_dev_regulator"/>
</dbReference>
<dbReference type="GO" id="GO:0051020">
    <property type="term" value="F:GTPase binding"/>
    <property type="evidence" value="ECO:0007669"/>
    <property type="project" value="TreeGrafter"/>
</dbReference>
<feature type="region of interest" description="Disordered" evidence="9">
    <location>
        <begin position="667"/>
        <end position="693"/>
    </location>
</feature>
<keyword evidence="6 8" id="KW-0539">Nucleus</keyword>
<dbReference type="GO" id="GO:0003729">
    <property type="term" value="F:mRNA binding"/>
    <property type="evidence" value="ECO:0007669"/>
    <property type="project" value="UniProtKB-UniRule"/>
</dbReference>
<dbReference type="HAMAP" id="MF_03153">
    <property type="entry name" value="U1_C"/>
    <property type="match status" value="1"/>
</dbReference>
<dbReference type="GO" id="GO:0071004">
    <property type="term" value="C:U2-type prespliceosome"/>
    <property type="evidence" value="ECO:0007669"/>
    <property type="project" value="UniProtKB-UniRule"/>
</dbReference>
<feature type="compositionally biased region" description="Pro residues" evidence="9">
    <location>
        <begin position="781"/>
        <end position="846"/>
    </location>
</feature>
<dbReference type="InterPro" id="IPR036236">
    <property type="entry name" value="Znf_C2H2_sf"/>
</dbReference>
<dbReference type="InterPro" id="IPR013085">
    <property type="entry name" value="U1-CZ_Znf_C2H2"/>
</dbReference>
<dbReference type="InterPro" id="IPR000690">
    <property type="entry name" value="Matrin/U1-C_Znf_C2H2"/>
</dbReference>
<dbReference type="OrthoDB" id="426293at2759"/>
<evidence type="ECO:0000256" key="9">
    <source>
        <dbReference type="SAM" id="MobiDB-lite"/>
    </source>
</evidence>
<evidence type="ECO:0000256" key="2">
    <source>
        <dbReference type="ARBA" id="ARBA00022723"/>
    </source>
</evidence>
<dbReference type="Proteomes" id="UP000716291">
    <property type="component" value="Unassembled WGS sequence"/>
</dbReference>
<evidence type="ECO:0000256" key="5">
    <source>
        <dbReference type="ARBA" id="ARBA00022884"/>
    </source>
</evidence>
<gene>
    <name evidence="12" type="ORF">G6F64_004998</name>
</gene>
<evidence type="ECO:0000313" key="13">
    <source>
        <dbReference type="Proteomes" id="UP000716291"/>
    </source>
</evidence>
<dbReference type="InterPro" id="IPR017340">
    <property type="entry name" value="U1_snRNP-C"/>
</dbReference>
<feature type="compositionally biased region" description="Basic and acidic residues" evidence="9">
    <location>
        <begin position="676"/>
        <end position="693"/>
    </location>
</feature>
<feature type="region of interest" description="Disordered" evidence="9">
    <location>
        <begin position="774"/>
        <end position="856"/>
    </location>
</feature>
<keyword evidence="7 8" id="KW-0687">Ribonucleoprotein</keyword>
<dbReference type="GO" id="GO:0005685">
    <property type="term" value="C:U1 snRNP"/>
    <property type="evidence" value="ECO:0007669"/>
    <property type="project" value="UniProtKB-UniRule"/>
</dbReference>
<dbReference type="EMBL" id="JAANQT010000580">
    <property type="protein sequence ID" value="KAG1309855.1"/>
    <property type="molecule type" value="Genomic_DNA"/>
</dbReference>
<dbReference type="SMART" id="SM00451">
    <property type="entry name" value="ZnF_U1"/>
    <property type="match status" value="1"/>
</dbReference>
<dbReference type="PANTHER" id="PTHR16027:SF6">
    <property type="entry name" value="DILUTE DOMAIN-CONTAINING PROTEIN"/>
    <property type="match status" value="1"/>
</dbReference>
<dbReference type="GO" id="GO:0008270">
    <property type="term" value="F:zinc ion binding"/>
    <property type="evidence" value="ECO:0007669"/>
    <property type="project" value="UniProtKB-UniRule"/>
</dbReference>
<dbReference type="Gene3D" id="1.25.40.20">
    <property type="entry name" value="Ankyrin repeat-containing domain"/>
    <property type="match status" value="1"/>
</dbReference>
<sequence>MLASQSSRTSLSINTTFNTDTIRRKSVQLNHSDSSSMSHEELTSKIADSFQEFSNMLSQLSSCKNKSPATLSSSLPEIKNKESPLIQQTFSSVKPLSPPITLRDDTFENSKEDKSSDSSEEEDPNNIKKANMLLLKDINMENTRLYSIAECLILFICKGRKASLQKMIDLGVDLNCTDNKELGITPLMYAAYFGKLDCLWLLLQQPSIQVNKQDKKGWTALMWSMSGCQVEAVRLLLEYGSEKSIITRSGRRLSQYSTCDTIQKIIDTPTSNQVEKDYVKMESNQTRSKDTLNSFPSKIAERPTTRFNWNHCLPDQMFVFSYGQVPFIIDQIFSITSDTIRSLKCQHELSSELWAPANIIFLCARFAHYYCNRELLNLLLDTFIIKLQKAIKSTSRDLHILSFWIANSCQLVNYLKKDAELSVVTSDSQETLSLSITEAYTFVVIETQKKLEKILMPSLMEYDSIHGDDDNNPVQFVDDWRFFFTKNSQTSSMNPQIVTDLLEETQQIMESYHVPAAVIIQAIAQFFYYLACELFNRMLSQRKYLCRSKALQIRLNLSVIEEWVKAERLPSSLNHAFEPVSQLLQLLQCLSQLDDMAIFTSTINTFDRLNPLQIIKCVQQYRYEVSEPKLPDHIKSLALQMMTLKKTQSRRSLNDSKRLSASSLNSLLTPKNKRMSTPERLKAEEEEREEGEKKDSKYLLPFSVFKYCDIFLTHDSSSVRKAHNAGKNHILNVRNYYAEISQDKAQAIIDEITRAYEKASAVLPPQYAGYPQFGSTFGPPGFRPPPPHMMARPGFPPFPPPPGQFMPPPPGFRPPPPGSRPPPPPGMFGNNMPPPPAGFYPPPPPGQQQQQQLSTS</sequence>
<dbReference type="PANTHER" id="PTHR16027">
    <property type="entry name" value="DILUTE DOMAIN-CONTAINING PROTEIN YPR089W"/>
    <property type="match status" value="1"/>
</dbReference>
<comment type="subunit">
    <text evidence="8">U1 snRNP is composed of the 7 core Sm proteins B/B', D1, D2, D3, E, F and G that assemble in a heptameric protein ring on the Sm site of the small nuclear RNA to form the core snRNP, and at least 3 U1 snRNP-specific proteins U1-70K, U1-A and U1-C. U1-C interacts with U1 snRNA and the 5' splice-site region of the pre-mRNA.</text>
</comment>
<evidence type="ECO:0000256" key="8">
    <source>
        <dbReference type="HAMAP-Rule" id="MF_03153"/>
    </source>
</evidence>
<keyword evidence="4 8" id="KW-0862">Zinc</keyword>
<dbReference type="GO" id="GO:0000387">
    <property type="term" value="P:spliceosomal snRNP assembly"/>
    <property type="evidence" value="ECO:0007669"/>
    <property type="project" value="UniProtKB-UniRule"/>
</dbReference>
<dbReference type="GO" id="GO:0030627">
    <property type="term" value="F:pre-mRNA 5'-splice site binding"/>
    <property type="evidence" value="ECO:0007669"/>
    <property type="project" value="InterPro"/>
</dbReference>
<dbReference type="SUPFAM" id="SSF57667">
    <property type="entry name" value="beta-beta-alpha zinc fingers"/>
    <property type="match status" value="1"/>
</dbReference>
<protein>
    <recommendedName>
        <fullName evidence="8">U1 small nuclear ribonucleoprotein C</fullName>
        <shortName evidence="8">U1 snRNP C</shortName>
        <shortName evidence="8">U1-C</shortName>
        <shortName evidence="8">U1C</shortName>
    </recommendedName>
</protein>
<keyword evidence="2 8" id="KW-0479">Metal-binding</keyword>
<dbReference type="AlphaFoldDB" id="A0A9P6XBF1"/>
<accession>A0A9P6XBF1</accession>
<evidence type="ECO:0000256" key="3">
    <source>
        <dbReference type="ARBA" id="ARBA00022771"/>
    </source>
</evidence>
<comment type="function">
    <text evidence="8">Component of the spliceosomal U1 snRNP, which is essential for recognition of the pre-mRNA 5' splice-site and the subsequent assembly of the spliceosome. U1-C is directly involved in initial 5' splice-site recognition for both constitutive and regulated alternative splicing. The interaction with the 5' splice-site seems to precede base-pairing between the pre-mRNA and the U1 snRNA. Stimulates commitment or early (E) complex formation by stabilizing the base pairing of the 5' end of the U1 snRNA and the 5' splice-site region.</text>
</comment>
<evidence type="ECO:0000256" key="6">
    <source>
        <dbReference type="ARBA" id="ARBA00023242"/>
    </source>
</evidence>
<dbReference type="Pfam" id="PF12796">
    <property type="entry name" value="Ank_2"/>
    <property type="match status" value="1"/>
</dbReference>
<dbReference type="PROSITE" id="PS51126">
    <property type="entry name" value="DILUTE"/>
    <property type="match status" value="1"/>
</dbReference>
<dbReference type="SMART" id="SM00248">
    <property type="entry name" value="ANK"/>
    <property type="match status" value="3"/>
</dbReference>
<dbReference type="GO" id="GO:0030619">
    <property type="term" value="F:U1 snRNA binding"/>
    <property type="evidence" value="ECO:0007669"/>
    <property type="project" value="UniProtKB-UniRule"/>
</dbReference>
<keyword evidence="5 8" id="KW-0694">RNA-binding</keyword>
<dbReference type="InterPro" id="IPR036770">
    <property type="entry name" value="Ankyrin_rpt-contain_sf"/>
</dbReference>
<keyword evidence="13" id="KW-1185">Reference proteome</keyword>
<feature type="domain" description="Matrin-type" evidence="10">
    <location>
        <begin position="703"/>
        <end position="735"/>
    </location>
</feature>
<dbReference type="InterPro" id="IPR002110">
    <property type="entry name" value="Ankyrin_rpt"/>
</dbReference>
<dbReference type="GO" id="GO:0000395">
    <property type="term" value="P:mRNA 5'-splice site recognition"/>
    <property type="evidence" value="ECO:0007669"/>
    <property type="project" value="UniProtKB-UniRule"/>
</dbReference>
<reference evidence="12" key="1">
    <citation type="journal article" date="2020" name="Microb. Genom.">
        <title>Genetic diversity of clinical and environmental Mucorales isolates obtained from an investigation of mucormycosis cases among solid organ transplant recipients.</title>
        <authorList>
            <person name="Nguyen M.H."/>
            <person name="Kaul D."/>
            <person name="Muto C."/>
            <person name="Cheng S.J."/>
            <person name="Richter R.A."/>
            <person name="Bruno V.M."/>
            <person name="Liu G."/>
            <person name="Beyhan S."/>
            <person name="Sundermann A.J."/>
            <person name="Mounaud S."/>
            <person name="Pasculle A.W."/>
            <person name="Nierman W.C."/>
            <person name="Driscoll E."/>
            <person name="Cumbie R."/>
            <person name="Clancy C.J."/>
            <person name="Dupont C.L."/>
        </authorList>
    </citation>
    <scope>NUCLEOTIDE SEQUENCE</scope>
    <source>
        <strain evidence="12">GL11</strain>
    </source>
</reference>
<dbReference type="InterPro" id="IPR003604">
    <property type="entry name" value="Matrin/U1-like-C_Znf_C2H2"/>
</dbReference>
<dbReference type="PROSITE" id="PS50171">
    <property type="entry name" value="ZF_MATRIN"/>
    <property type="match status" value="1"/>
</dbReference>
<feature type="compositionally biased region" description="Basic and acidic residues" evidence="9">
    <location>
        <begin position="102"/>
        <end position="117"/>
    </location>
</feature>
<keyword evidence="3 8" id="KW-0863">Zinc-finger</keyword>
<feature type="compositionally biased region" description="Low complexity" evidence="9">
    <location>
        <begin position="847"/>
        <end position="856"/>
    </location>
</feature>
<proteinExistence type="inferred from homology"/>
<comment type="caution">
    <text evidence="12">The sequence shown here is derived from an EMBL/GenBank/DDBJ whole genome shotgun (WGS) entry which is preliminary data.</text>
</comment>
<evidence type="ECO:0000256" key="1">
    <source>
        <dbReference type="ARBA" id="ARBA00004123"/>
    </source>
</evidence>
<evidence type="ECO:0000259" key="10">
    <source>
        <dbReference type="PROSITE" id="PS50171"/>
    </source>
</evidence>
<evidence type="ECO:0000256" key="4">
    <source>
        <dbReference type="ARBA" id="ARBA00022833"/>
    </source>
</evidence>
<feature type="region of interest" description="Disordered" evidence="9">
    <location>
        <begin position="94"/>
        <end position="125"/>
    </location>
</feature>